<protein>
    <submittedName>
        <fullName evidence="1">Uncharacterized protein</fullName>
    </submittedName>
</protein>
<dbReference type="Proteomes" id="UP000765509">
    <property type="component" value="Unassembled WGS sequence"/>
</dbReference>
<sequence length="131" mass="15331">MKNCTLKHFILGNHYLNTYGIDINNNKDRYFTLGENKRQKFAFPPEKREITVIRQVKNVNREKFVSNQLNDAQISPELKPQMKEELIESLFKYREAFASDNEPLGAIKGYEVDIMLNVERPCPPVLRIPAF</sequence>
<comment type="caution">
    <text evidence="1">The sequence shown here is derived from an EMBL/GenBank/DDBJ whole genome shotgun (WGS) entry which is preliminary data.</text>
</comment>
<accession>A0A9Q3FF07</accession>
<evidence type="ECO:0000313" key="1">
    <source>
        <dbReference type="EMBL" id="MBW0537989.1"/>
    </source>
</evidence>
<proteinExistence type="predicted"/>
<dbReference type="AlphaFoldDB" id="A0A9Q3FF07"/>
<organism evidence="1 2">
    <name type="scientific">Austropuccinia psidii MF-1</name>
    <dbReference type="NCBI Taxonomy" id="1389203"/>
    <lineage>
        <taxon>Eukaryota</taxon>
        <taxon>Fungi</taxon>
        <taxon>Dikarya</taxon>
        <taxon>Basidiomycota</taxon>
        <taxon>Pucciniomycotina</taxon>
        <taxon>Pucciniomycetes</taxon>
        <taxon>Pucciniales</taxon>
        <taxon>Sphaerophragmiaceae</taxon>
        <taxon>Austropuccinia</taxon>
    </lineage>
</organism>
<gene>
    <name evidence="1" type="ORF">O181_077704</name>
</gene>
<keyword evidence="2" id="KW-1185">Reference proteome</keyword>
<dbReference type="EMBL" id="AVOT02042566">
    <property type="protein sequence ID" value="MBW0537989.1"/>
    <property type="molecule type" value="Genomic_DNA"/>
</dbReference>
<evidence type="ECO:0000313" key="2">
    <source>
        <dbReference type="Proteomes" id="UP000765509"/>
    </source>
</evidence>
<reference evidence="1" key="1">
    <citation type="submission" date="2021-03" db="EMBL/GenBank/DDBJ databases">
        <title>Draft genome sequence of rust myrtle Austropuccinia psidii MF-1, a brazilian biotype.</title>
        <authorList>
            <person name="Quecine M.C."/>
            <person name="Pachon D.M.R."/>
            <person name="Bonatelli M.L."/>
            <person name="Correr F.H."/>
            <person name="Franceschini L.M."/>
            <person name="Leite T.F."/>
            <person name="Margarido G.R.A."/>
            <person name="Almeida C.A."/>
            <person name="Ferrarezi J.A."/>
            <person name="Labate C.A."/>
        </authorList>
    </citation>
    <scope>NUCLEOTIDE SEQUENCE</scope>
    <source>
        <strain evidence="1">MF-1</strain>
    </source>
</reference>
<name>A0A9Q3FF07_9BASI</name>